<dbReference type="Pfam" id="PF13419">
    <property type="entry name" value="HAD_2"/>
    <property type="match status" value="1"/>
</dbReference>
<dbReference type="InterPro" id="IPR036412">
    <property type="entry name" value="HAD-like_sf"/>
</dbReference>
<dbReference type="InterPro" id="IPR023214">
    <property type="entry name" value="HAD_sf"/>
</dbReference>
<dbReference type="PATRIC" id="fig|1562970.3.peg.2360"/>
<dbReference type="OrthoDB" id="9797743at2"/>
<evidence type="ECO:0008006" key="3">
    <source>
        <dbReference type="Google" id="ProtNLM"/>
    </source>
</evidence>
<dbReference type="AlphaFoldDB" id="A0A098C3T8"/>
<dbReference type="InterPro" id="IPR006439">
    <property type="entry name" value="HAD-SF_hydro_IA"/>
</dbReference>
<evidence type="ECO:0000313" key="2">
    <source>
        <dbReference type="Proteomes" id="UP000032417"/>
    </source>
</evidence>
<keyword evidence="2" id="KW-1185">Reference proteome</keyword>
<dbReference type="GO" id="GO:0050308">
    <property type="term" value="F:sugar-phosphatase activity"/>
    <property type="evidence" value="ECO:0007669"/>
    <property type="project" value="TreeGrafter"/>
</dbReference>
<dbReference type="STRING" id="1562970.ING2E5B_2386"/>
<dbReference type="SFLD" id="SFLDG01129">
    <property type="entry name" value="C1.5:_HAD__Beta-PGM__Phosphata"/>
    <property type="match status" value="1"/>
</dbReference>
<dbReference type="SFLD" id="SFLDS00003">
    <property type="entry name" value="Haloacid_Dehalogenase"/>
    <property type="match status" value="1"/>
</dbReference>
<dbReference type="HOGENOM" id="CLU_045011_13_4_10"/>
<dbReference type="Gene3D" id="1.10.150.240">
    <property type="entry name" value="Putative phosphatase, domain 2"/>
    <property type="match status" value="1"/>
</dbReference>
<accession>A0A098C3T8</accession>
<dbReference type="SUPFAM" id="SSF56784">
    <property type="entry name" value="HAD-like"/>
    <property type="match status" value="1"/>
</dbReference>
<dbReference type="PANTHER" id="PTHR43481:SF4">
    <property type="entry name" value="GLYCEROL-1-PHOSPHATE PHOSPHOHYDROLASE 1-RELATED"/>
    <property type="match status" value="1"/>
</dbReference>
<reference evidence="1 2" key="1">
    <citation type="submission" date="2014-08" db="EMBL/GenBank/DDBJ databases">
        <authorList>
            <person name="Wibberg D."/>
        </authorList>
    </citation>
    <scope>NUCLEOTIDE SEQUENCE [LARGE SCALE GENOMIC DNA]</scope>
    <source>
        <strain evidence="2">ING2-E5B</strain>
    </source>
</reference>
<dbReference type="InterPro" id="IPR051806">
    <property type="entry name" value="HAD-like_SPP"/>
</dbReference>
<proteinExistence type="predicted"/>
<dbReference type="SFLD" id="SFLDG01135">
    <property type="entry name" value="C1.5.6:_HAD__Beta-PGM__Phospha"/>
    <property type="match status" value="1"/>
</dbReference>
<dbReference type="EMBL" id="LN515532">
    <property type="protein sequence ID" value="CEA17111.1"/>
    <property type="molecule type" value="Genomic_DNA"/>
</dbReference>
<name>A0A098C3T8_9BACT</name>
<gene>
    <name evidence="1" type="ORF">ING2E5B_2386</name>
</gene>
<dbReference type="KEGG" id="pbt:ING2E5B_2386"/>
<dbReference type="InterPro" id="IPR041492">
    <property type="entry name" value="HAD_2"/>
</dbReference>
<protein>
    <recommendedName>
        <fullName evidence="3">Beta-phosphoglucomutase</fullName>
    </recommendedName>
</protein>
<dbReference type="Proteomes" id="UP000032417">
    <property type="component" value="Chromosome 1"/>
</dbReference>
<dbReference type="PANTHER" id="PTHR43481">
    <property type="entry name" value="FRUCTOSE-1-PHOSPHATE PHOSPHATASE"/>
    <property type="match status" value="1"/>
</dbReference>
<dbReference type="InterPro" id="IPR023198">
    <property type="entry name" value="PGP-like_dom2"/>
</dbReference>
<dbReference type="NCBIfam" id="TIGR01509">
    <property type="entry name" value="HAD-SF-IA-v3"/>
    <property type="match status" value="1"/>
</dbReference>
<organism evidence="1 2">
    <name type="scientific">Fermentimonas caenicola</name>
    <dbReference type="NCBI Taxonomy" id="1562970"/>
    <lineage>
        <taxon>Bacteria</taxon>
        <taxon>Pseudomonadati</taxon>
        <taxon>Bacteroidota</taxon>
        <taxon>Bacteroidia</taxon>
        <taxon>Bacteroidales</taxon>
        <taxon>Dysgonomonadaceae</taxon>
        <taxon>Fermentimonas</taxon>
    </lineage>
</organism>
<dbReference type="Gene3D" id="3.40.50.1000">
    <property type="entry name" value="HAD superfamily/HAD-like"/>
    <property type="match status" value="1"/>
</dbReference>
<evidence type="ECO:0000313" key="1">
    <source>
        <dbReference type="EMBL" id="CEA17111.1"/>
    </source>
</evidence>
<sequence length="249" mass="28090">MNIRKQFESYLRKHNYTNFDLKAVLFDMDGILYDSMPAHAKSWQMTMEEFGYKSTEPIEFYFHEGRVGKSTINIITEREFKRSATREEKDRIYARKTELFQQINDNAIIKGSKEVLKFVKDSEMKTVLVTGSGQPSLLDRIDSHFPDTFSPETMVTAFDVVNGKPDPEPYLMGLEKGGKLTPNQALVIENAPLGIESAAAAGIFTIAVNTGLLSDELLMDAGASLLFHSMTELLDNLPEIIHLTDTIRI</sequence>